<organism evidence="1 2">
    <name type="scientific">Hyaloscypha bicolor E</name>
    <dbReference type="NCBI Taxonomy" id="1095630"/>
    <lineage>
        <taxon>Eukaryota</taxon>
        <taxon>Fungi</taxon>
        <taxon>Dikarya</taxon>
        <taxon>Ascomycota</taxon>
        <taxon>Pezizomycotina</taxon>
        <taxon>Leotiomycetes</taxon>
        <taxon>Helotiales</taxon>
        <taxon>Hyaloscyphaceae</taxon>
        <taxon>Hyaloscypha</taxon>
        <taxon>Hyaloscypha bicolor</taxon>
    </lineage>
</organism>
<dbReference type="EMBL" id="KZ613779">
    <property type="protein sequence ID" value="PMD63769.1"/>
    <property type="molecule type" value="Genomic_DNA"/>
</dbReference>
<evidence type="ECO:0000313" key="1">
    <source>
        <dbReference type="EMBL" id="PMD63769.1"/>
    </source>
</evidence>
<evidence type="ECO:0000313" key="2">
    <source>
        <dbReference type="Proteomes" id="UP000235371"/>
    </source>
</evidence>
<accession>A0A2J6TL77</accession>
<dbReference type="InParanoid" id="A0A2J6TL77"/>
<dbReference type="AlphaFoldDB" id="A0A2J6TL77"/>
<dbReference type="GeneID" id="36579944"/>
<gene>
    <name evidence="1" type="ORF">K444DRAFT_317933</name>
</gene>
<dbReference type="Proteomes" id="UP000235371">
    <property type="component" value="Unassembled WGS sequence"/>
</dbReference>
<name>A0A2J6TL77_9HELO</name>
<sequence>MSVTKGVGQSKHLPSSSVIGTLMSKISLSQASTSHDADNSRISDNCSGVQTFDATSPIILPSVLSEYRRLHINQNRLRRCIQWKRATELQRAMLCEKLLRQVELLIWMYVQEVLSALSEKRICTKWMHVGILLYAFRRLCLHRQATGFHLLNWEQT</sequence>
<keyword evidence="2" id="KW-1185">Reference proteome</keyword>
<dbReference type="RefSeq" id="XP_024740673.1">
    <property type="nucleotide sequence ID" value="XM_024871862.1"/>
</dbReference>
<reference evidence="1 2" key="1">
    <citation type="submission" date="2016-04" db="EMBL/GenBank/DDBJ databases">
        <title>A degradative enzymes factory behind the ericoid mycorrhizal symbiosis.</title>
        <authorList>
            <consortium name="DOE Joint Genome Institute"/>
            <person name="Martino E."/>
            <person name="Morin E."/>
            <person name="Grelet G."/>
            <person name="Kuo A."/>
            <person name="Kohler A."/>
            <person name="Daghino S."/>
            <person name="Barry K."/>
            <person name="Choi C."/>
            <person name="Cichocki N."/>
            <person name="Clum A."/>
            <person name="Copeland A."/>
            <person name="Hainaut M."/>
            <person name="Haridas S."/>
            <person name="Labutti K."/>
            <person name="Lindquist E."/>
            <person name="Lipzen A."/>
            <person name="Khouja H.-R."/>
            <person name="Murat C."/>
            <person name="Ohm R."/>
            <person name="Olson A."/>
            <person name="Spatafora J."/>
            <person name="Veneault-Fourrey C."/>
            <person name="Henrissat B."/>
            <person name="Grigoriev I."/>
            <person name="Martin F."/>
            <person name="Perotto S."/>
        </authorList>
    </citation>
    <scope>NUCLEOTIDE SEQUENCE [LARGE SCALE GENOMIC DNA]</scope>
    <source>
        <strain evidence="1 2">E</strain>
    </source>
</reference>
<protein>
    <submittedName>
        <fullName evidence="1">Uncharacterized protein</fullName>
    </submittedName>
</protein>
<proteinExistence type="predicted"/>